<comment type="subcellular location">
    <subcellularLocation>
        <location evidence="6">Golgi apparatus membrane</location>
        <topology evidence="6">Multi-pass membrane protein</topology>
    </subcellularLocation>
    <subcellularLocation>
        <location evidence="1">Membrane</location>
        <topology evidence="1">Multi-pass membrane protein</topology>
    </subcellularLocation>
</comment>
<feature type="transmembrane region" description="Helical" evidence="6">
    <location>
        <begin position="222"/>
        <end position="243"/>
    </location>
</feature>
<dbReference type="OrthoDB" id="411251at2759"/>
<gene>
    <name evidence="9" type="ORF">PACTADRAFT_51470</name>
</gene>
<keyword evidence="4 6" id="KW-1133">Transmembrane helix</keyword>
<feature type="region of interest" description="Disordered" evidence="7">
    <location>
        <begin position="1"/>
        <end position="70"/>
    </location>
</feature>
<evidence type="ECO:0000256" key="1">
    <source>
        <dbReference type="ARBA" id="ARBA00004141"/>
    </source>
</evidence>
<evidence type="ECO:0000256" key="6">
    <source>
        <dbReference type="RuleBase" id="RU361264"/>
    </source>
</evidence>
<dbReference type="PANTHER" id="PTHR21236:SF1">
    <property type="entry name" value="PROTEIN YIPF6"/>
    <property type="match status" value="1"/>
</dbReference>
<evidence type="ECO:0000313" key="10">
    <source>
        <dbReference type="Proteomes" id="UP000094236"/>
    </source>
</evidence>
<organism evidence="9 10">
    <name type="scientific">Pachysolen tannophilus NRRL Y-2460</name>
    <dbReference type="NCBI Taxonomy" id="669874"/>
    <lineage>
        <taxon>Eukaryota</taxon>
        <taxon>Fungi</taxon>
        <taxon>Dikarya</taxon>
        <taxon>Ascomycota</taxon>
        <taxon>Saccharomycotina</taxon>
        <taxon>Pichiomycetes</taxon>
        <taxon>Pachysolenaceae</taxon>
        <taxon>Pachysolen</taxon>
    </lineage>
</organism>
<evidence type="ECO:0000256" key="4">
    <source>
        <dbReference type="ARBA" id="ARBA00022989"/>
    </source>
</evidence>
<evidence type="ECO:0000256" key="3">
    <source>
        <dbReference type="ARBA" id="ARBA00022692"/>
    </source>
</evidence>
<protein>
    <recommendedName>
        <fullName evidence="6">Protein YIP</fullName>
    </recommendedName>
</protein>
<keyword evidence="10" id="KW-1185">Reference proteome</keyword>
<dbReference type="AlphaFoldDB" id="A0A1E4TPN7"/>
<feature type="transmembrane region" description="Helical" evidence="6">
    <location>
        <begin position="191"/>
        <end position="210"/>
    </location>
</feature>
<evidence type="ECO:0000256" key="2">
    <source>
        <dbReference type="ARBA" id="ARBA00010596"/>
    </source>
</evidence>
<evidence type="ECO:0000256" key="5">
    <source>
        <dbReference type="ARBA" id="ARBA00023136"/>
    </source>
</evidence>
<dbReference type="GO" id="GO:0006888">
    <property type="term" value="P:endoplasmic reticulum to Golgi vesicle-mediated transport"/>
    <property type="evidence" value="ECO:0007669"/>
    <property type="project" value="InterPro"/>
</dbReference>
<feature type="transmembrane region" description="Helical" evidence="6">
    <location>
        <begin position="263"/>
        <end position="289"/>
    </location>
</feature>
<sequence>MSKNWKAPNVTPESISDFNIEPDNGDHANPFEDYDTIIEPDVPVSQGANASSKPKASSTQYTNNSNNGNGSGSGGNFFSNFSNYANPFNASLNSINNDINKNIHVRERQFSGGNTLDESVFVTIKRDLDKIGDKLLQILWPLGLRSKLIKVQNFTRIGNSPNNNDTANEIAGEDSEEISKEAIIKILDWDLWGPLVITLGFSLILTYLQIRSLDKKFETKASQIFSGSFSLLWASIAVLSLNIQLLSPFHDKSNAVSSGTISLSFFQCVSILGYSIFPIVFGGFLSIFLKWKYIRIILLAILSSWSIYAVYLILKIVNNSGANRGKGDDRIFLIVYPIGLVFGVFSWLCVIS</sequence>
<feature type="transmembrane region" description="Helical" evidence="6">
    <location>
        <begin position="334"/>
        <end position="351"/>
    </location>
</feature>
<dbReference type="Pfam" id="PF04893">
    <property type="entry name" value="Yip1"/>
    <property type="match status" value="1"/>
</dbReference>
<feature type="domain" description="Yip1" evidence="8">
    <location>
        <begin position="185"/>
        <end position="348"/>
    </location>
</feature>
<dbReference type="GO" id="GO:0005802">
    <property type="term" value="C:trans-Golgi network"/>
    <property type="evidence" value="ECO:0007669"/>
    <property type="project" value="TreeGrafter"/>
</dbReference>
<keyword evidence="3 6" id="KW-0812">Transmembrane</keyword>
<dbReference type="Proteomes" id="UP000094236">
    <property type="component" value="Unassembled WGS sequence"/>
</dbReference>
<keyword evidence="5 6" id="KW-0472">Membrane</keyword>
<dbReference type="EMBL" id="KV454017">
    <property type="protein sequence ID" value="ODV93707.1"/>
    <property type="molecule type" value="Genomic_DNA"/>
</dbReference>
<dbReference type="InterPro" id="IPR045231">
    <property type="entry name" value="Yip1/4-like"/>
</dbReference>
<feature type="compositionally biased region" description="Polar residues" evidence="7">
    <location>
        <begin position="46"/>
        <end position="62"/>
    </location>
</feature>
<accession>A0A1E4TPN7</accession>
<proteinExistence type="inferred from homology"/>
<dbReference type="InterPro" id="IPR006977">
    <property type="entry name" value="Yip1_dom"/>
</dbReference>
<dbReference type="STRING" id="669874.A0A1E4TPN7"/>
<feature type="transmembrane region" description="Helical" evidence="6">
    <location>
        <begin position="296"/>
        <end position="314"/>
    </location>
</feature>
<comment type="similarity">
    <text evidence="2 6">Belongs to the YIP1 family.</text>
</comment>
<dbReference type="PANTHER" id="PTHR21236">
    <property type="entry name" value="GOLGI MEMBRANE PROTEIN YIP1"/>
    <property type="match status" value="1"/>
</dbReference>
<name>A0A1E4TPN7_PACTA</name>
<evidence type="ECO:0000259" key="8">
    <source>
        <dbReference type="Pfam" id="PF04893"/>
    </source>
</evidence>
<reference evidence="10" key="1">
    <citation type="submission" date="2016-05" db="EMBL/GenBank/DDBJ databases">
        <title>Comparative genomics of biotechnologically important yeasts.</title>
        <authorList>
            <consortium name="DOE Joint Genome Institute"/>
            <person name="Riley R."/>
            <person name="Haridas S."/>
            <person name="Wolfe K.H."/>
            <person name="Lopes M.R."/>
            <person name="Hittinger C.T."/>
            <person name="Goker M."/>
            <person name="Salamov A."/>
            <person name="Wisecaver J."/>
            <person name="Long T.M."/>
            <person name="Aerts A.L."/>
            <person name="Barry K."/>
            <person name="Choi C."/>
            <person name="Clum A."/>
            <person name="Coughlan A.Y."/>
            <person name="Deshpande S."/>
            <person name="Douglass A.P."/>
            <person name="Hanson S.J."/>
            <person name="Klenk H.-P."/>
            <person name="Labutti K."/>
            <person name="Lapidus A."/>
            <person name="Lindquist E."/>
            <person name="Lipzen A."/>
            <person name="Meier-Kolthoff J.P."/>
            <person name="Ohm R.A."/>
            <person name="Otillar R.P."/>
            <person name="Pangilinan J."/>
            <person name="Peng Y."/>
            <person name="Rokas A."/>
            <person name="Rosa C.A."/>
            <person name="Scheuner C."/>
            <person name="Sibirny A.A."/>
            <person name="Slot J.C."/>
            <person name="Stielow J.B."/>
            <person name="Sun H."/>
            <person name="Kurtzman C.P."/>
            <person name="Blackwell M."/>
            <person name="Grigoriev I.V."/>
            <person name="Jeffries T.W."/>
        </authorList>
    </citation>
    <scope>NUCLEOTIDE SEQUENCE [LARGE SCALE GENOMIC DNA]</scope>
    <source>
        <strain evidence="10">NRRL Y-2460</strain>
    </source>
</reference>
<dbReference type="GO" id="GO:0000139">
    <property type="term" value="C:Golgi membrane"/>
    <property type="evidence" value="ECO:0007669"/>
    <property type="project" value="UniProtKB-SubCell"/>
</dbReference>
<evidence type="ECO:0000256" key="7">
    <source>
        <dbReference type="SAM" id="MobiDB-lite"/>
    </source>
</evidence>
<evidence type="ECO:0000313" key="9">
    <source>
        <dbReference type="EMBL" id="ODV93707.1"/>
    </source>
</evidence>